<dbReference type="GO" id="GO:0003735">
    <property type="term" value="F:structural constituent of ribosome"/>
    <property type="evidence" value="ECO:0007669"/>
    <property type="project" value="TreeGrafter"/>
</dbReference>
<evidence type="ECO:0000256" key="4">
    <source>
        <dbReference type="ARBA" id="ARBA00023015"/>
    </source>
</evidence>
<reference evidence="10" key="1">
    <citation type="submission" date="2023-01" db="EMBL/GenBank/DDBJ databases">
        <title>The chitinases involved in constricting ring structure development in the nematode-trapping fungus Drechslerella dactyloides.</title>
        <authorList>
            <person name="Wang R."/>
            <person name="Zhang L."/>
            <person name="Tang P."/>
            <person name="Li S."/>
            <person name="Liang L."/>
        </authorList>
    </citation>
    <scope>NUCLEOTIDE SEQUENCE</scope>
    <source>
        <strain evidence="10">YMF1.00031</strain>
    </source>
</reference>
<dbReference type="PANTHER" id="PTHR28184:SF1">
    <property type="entry name" value="LARGE RIBOSOMAL SUBUNIT PROTEIN ML67"/>
    <property type="match status" value="1"/>
</dbReference>
<feature type="compositionally biased region" description="Pro residues" evidence="9">
    <location>
        <begin position="296"/>
        <end position="306"/>
    </location>
</feature>
<comment type="caution">
    <text evidence="10">The sequence shown here is derived from an EMBL/GenBank/DDBJ whole genome shotgun (WGS) entry which is preliminary data.</text>
</comment>
<proteinExistence type="inferred from homology"/>
<dbReference type="GO" id="GO:0005739">
    <property type="term" value="C:mitochondrion"/>
    <property type="evidence" value="ECO:0007669"/>
    <property type="project" value="UniProtKB-SubCell"/>
</dbReference>
<dbReference type="GO" id="GO:1990904">
    <property type="term" value="C:ribonucleoprotein complex"/>
    <property type="evidence" value="ECO:0007669"/>
    <property type="project" value="UniProtKB-KW"/>
</dbReference>
<dbReference type="GO" id="GO:0003697">
    <property type="term" value="F:single-stranded DNA binding"/>
    <property type="evidence" value="ECO:0007669"/>
    <property type="project" value="InterPro"/>
</dbReference>
<protein>
    <recommendedName>
        <fullName evidence="8">Large ribosomal subunit protein mL67</fullName>
    </recommendedName>
</protein>
<dbReference type="PANTHER" id="PTHR28184">
    <property type="entry name" value="MITOCHONDRIAL HOMOLOGOUS RECOMBINATION PROTEIN 1"/>
    <property type="match status" value="1"/>
</dbReference>
<accession>A0AAD6IZY6</accession>
<keyword evidence="5" id="KW-0496">Mitochondrion</keyword>
<dbReference type="InterPro" id="IPR024629">
    <property type="entry name" value="Ribosomal_mL67"/>
</dbReference>
<comment type="similarity">
    <text evidence="2">Belongs to the mitochondrion-specific ribosomal protein mL67 family.</text>
</comment>
<keyword evidence="7" id="KW-0687">Ribonucleoprotein</keyword>
<gene>
    <name evidence="10" type="ORF">Dda_2683</name>
</gene>
<keyword evidence="4" id="KW-0805">Transcription regulation</keyword>
<dbReference type="AlphaFoldDB" id="A0AAD6IZY6"/>
<evidence type="ECO:0000256" key="8">
    <source>
        <dbReference type="ARBA" id="ARBA00035185"/>
    </source>
</evidence>
<keyword evidence="6" id="KW-0804">Transcription</keyword>
<sequence length="320" mass="36329">MAIAVEEVVVGPAAVTAVDRKNADSASSPPPTMRPSAALAAKFAPLPKRITAASLVRRLPDKTFRKPKPIWEKRAEFLAAHYPKDPVGDVSREANPLGSHIYFYTHIATKRVIYSLYRNLYNTKAMKQVTFMGKKSVPAHLRKDHWKPFLTASFTNPATGLKAFQHLRELRRLHETQYELDLLQKPKRDRSRILQDQHANSIADIAAICKRDVKPEEKVRLRWMNIYDNEYAAEWPENVTHDLETQQYIRYQARRMGKVDSGKPSEKGEEAVQEAAVEVQEADGVKTIDSSQVEVLPPPPPPPPPAAVEEEKKKSGLWRW</sequence>
<comment type="subcellular location">
    <subcellularLocation>
        <location evidence="1">Mitochondrion</location>
    </subcellularLocation>
</comment>
<name>A0AAD6IZY6_DREDA</name>
<evidence type="ECO:0000256" key="3">
    <source>
        <dbReference type="ARBA" id="ARBA00022980"/>
    </source>
</evidence>
<dbReference type="EMBL" id="JAQGDS010000003">
    <property type="protein sequence ID" value="KAJ6261884.1"/>
    <property type="molecule type" value="Genomic_DNA"/>
</dbReference>
<organism evidence="10 11">
    <name type="scientific">Drechslerella dactyloides</name>
    <name type="common">Nematode-trapping fungus</name>
    <name type="synonym">Arthrobotrys dactyloides</name>
    <dbReference type="NCBI Taxonomy" id="74499"/>
    <lineage>
        <taxon>Eukaryota</taxon>
        <taxon>Fungi</taxon>
        <taxon>Dikarya</taxon>
        <taxon>Ascomycota</taxon>
        <taxon>Pezizomycotina</taxon>
        <taxon>Orbiliomycetes</taxon>
        <taxon>Orbiliales</taxon>
        <taxon>Orbiliaceae</taxon>
        <taxon>Drechslerella</taxon>
    </lineage>
</organism>
<evidence type="ECO:0000256" key="2">
    <source>
        <dbReference type="ARBA" id="ARBA00010741"/>
    </source>
</evidence>
<evidence type="ECO:0000256" key="5">
    <source>
        <dbReference type="ARBA" id="ARBA00023128"/>
    </source>
</evidence>
<dbReference type="Proteomes" id="UP001221413">
    <property type="component" value="Unassembled WGS sequence"/>
</dbReference>
<dbReference type="GO" id="GO:0005840">
    <property type="term" value="C:ribosome"/>
    <property type="evidence" value="ECO:0007669"/>
    <property type="project" value="UniProtKB-KW"/>
</dbReference>
<feature type="compositionally biased region" description="Basic and acidic residues" evidence="9">
    <location>
        <begin position="259"/>
        <end position="270"/>
    </location>
</feature>
<keyword evidence="11" id="KW-1185">Reference proteome</keyword>
<feature type="region of interest" description="Disordered" evidence="9">
    <location>
        <begin position="259"/>
        <end position="320"/>
    </location>
</feature>
<evidence type="ECO:0000256" key="9">
    <source>
        <dbReference type="SAM" id="MobiDB-lite"/>
    </source>
</evidence>
<evidence type="ECO:0000313" key="10">
    <source>
        <dbReference type="EMBL" id="KAJ6261884.1"/>
    </source>
</evidence>
<evidence type="ECO:0000256" key="1">
    <source>
        <dbReference type="ARBA" id="ARBA00004173"/>
    </source>
</evidence>
<evidence type="ECO:0000256" key="6">
    <source>
        <dbReference type="ARBA" id="ARBA00023163"/>
    </source>
</evidence>
<keyword evidence="3" id="KW-0689">Ribosomal protein</keyword>
<evidence type="ECO:0000313" key="11">
    <source>
        <dbReference type="Proteomes" id="UP001221413"/>
    </source>
</evidence>
<dbReference type="GO" id="GO:0000150">
    <property type="term" value="F:DNA strand exchange activity"/>
    <property type="evidence" value="ECO:0007669"/>
    <property type="project" value="InterPro"/>
</dbReference>
<dbReference type="Pfam" id="PF12829">
    <property type="entry name" value="Mhr1"/>
    <property type="match status" value="1"/>
</dbReference>
<evidence type="ECO:0000256" key="7">
    <source>
        <dbReference type="ARBA" id="ARBA00023274"/>
    </source>
</evidence>